<name>A0A5C5U2E3_9GAMM</name>
<accession>A0A5C5U2E3</accession>
<sequence length="73" mass="7353">MLLQRPGAFGTAPFGLKQPAFALALELFGAQAPGFDPHPGLFAVDPAAVRLGPAWIAGLGARGRLAGCGLLVA</sequence>
<dbReference type="RefSeq" id="WP_146311088.1">
    <property type="nucleotide sequence ID" value="NZ_VOHE01000002.1"/>
</dbReference>
<dbReference type="AlphaFoldDB" id="A0A5C5U2E3"/>
<reference evidence="1 2" key="1">
    <citation type="submission" date="2019-07" db="EMBL/GenBank/DDBJ databases">
        <title>Luteimonas sp. YD-1 nov., isolated from acidic soil.</title>
        <authorList>
            <person name="Zhou J."/>
        </authorList>
    </citation>
    <scope>NUCLEOTIDE SEQUENCE [LARGE SCALE GENOMIC DNA]</scope>
    <source>
        <strain evidence="1 2">YD-1</strain>
    </source>
</reference>
<protein>
    <submittedName>
        <fullName evidence="1">Uncharacterized protein</fullName>
    </submittedName>
</protein>
<evidence type="ECO:0000313" key="2">
    <source>
        <dbReference type="Proteomes" id="UP000315949"/>
    </source>
</evidence>
<comment type="caution">
    <text evidence="1">The sequence shown here is derived from an EMBL/GenBank/DDBJ whole genome shotgun (WGS) entry which is preliminary data.</text>
</comment>
<evidence type="ECO:0000313" key="1">
    <source>
        <dbReference type="EMBL" id="TWT20533.1"/>
    </source>
</evidence>
<proteinExistence type="predicted"/>
<keyword evidence="2" id="KW-1185">Reference proteome</keyword>
<organism evidence="1 2">
    <name type="scientific">Luteimonas wenzhouensis</name>
    <dbReference type="NCBI Taxonomy" id="2599615"/>
    <lineage>
        <taxon>Bacteria</taxon>
        <taxon>Pseudomonadati</taxon>
        <taxon>Pseudomonadota</taxon>
        <taxon>Gammaproteobacteria</taxon>
        <taxon>Lysobacterales</taxon>
        <taxon>Lysobacteraceae</taxon>
        <taxon>Luteimonas</taxon>
    </lineage>
</organism>
<dbReference type="EMBL" id="VOHE01000002">
    <property type="protein sequence ID" value="TWT20533.1"/>
    <property type="molecule type" value="Genomic_DNA"/>
</dbReference>
<dbReference type="Proteomes" id="UP000315949">
    <property type="component" value="Unassembled WGS sequence"/>
</dbReference>
<gene>
    <name evidence="1" type="ORF">FQY79_04120</name>
</gene>